<comment type="similarity">
    <text evidence="4">Belongs to the cyclic nucleotide phosphodiesterase class-III family.</text>
</comment>
<dbReference type="InterPro" id="IPR050884">
    <property type="entry name" value="CNP_phosphodiesterase-III"/>
</dbReference>
<keyword evidence="7" id="KW-1185">Reference proteome</keyword>
<evidence type="ECO:0000256" key="2">
    <source>
        <dbReference type="ARBA" id="ARBA00022801"/>
    </source>
</evidence>
<evidence type="ECO:0000256" key="4">
    <source>
        <dbReference type="ARBA" id="ARBA00025742"/>
    </source>
</evidence>
<dbReference type="Gene3D" id="3.60.21.10">
    <property type="match status" value="1"/>
</dbReference>
<protein>
    <recommendedName>
        <fullName evidence="5">Calcineurin-like phosphoesterase domain-containing protein</fullName>
    </recommendedName>
</protein>
<accession>A0A6L6WIY8</accession>
<keyword evidence="2" id="KW-0378">Hydrolase</keyword>
<reference evidence="6 7" key="1">
    <citation type="submission" date="2019-12" db="EMBL/GenBank/DDBJ databases">
        <authorList>
            <person name="Zhang Y.-J."/>
        </authorList>
    </citation>
    <scope>NUCLEOTIDE SEQUENCE [LARGE SCALE GENOMIC DNA]</scope>
    <source>
        <strain evidence="6 7">CY05</strain>
    </source>
</reference>
<dbReference type="PANTHER" id="PTHR42988:SF2">
    <property type="entry name" value="CYCLIC NUCLEOTIDE PHOSPHODIESTERASE CBUA0032-RELATED"/>
    <property type="match status" value="1"/>
</dbReference>
<keyword evidence="1" id="KW-0479">Metal-binding</keyword>
<dbReference type="SUPFAM" id="SSF56300">
    <property type="entry name" value="Metallo-dependent phosphatases"/>
    <property type="match status" value="1"/>
</dbReference>
<proteinExistence type="inferred from homology"/>
<evidence type="ECO:0000313" key="7">
    <source>
        <dbReference type="Proteomes" id="UP000478892"/>
    </source>
</evidence>
<dbReference type="PANTHER" id="PTHR42988">
    <property type="entry name" value="PHOSPHOHYDROLASE"/>
    <property type="match status" value="1"/>
</dbReference>
<dbReference type="GO" id="GO:0046872">
    <property type="term" value="F:metal ion binding"/>
    <property type="evidence" value="ECO:0007669"/>
    <property type="project" value="UniProtKB-KW"/>
</dbReference>
<dbReference type="InterPro" id="IPR004843">
    <property type="entry name" value="Calcineurin-like_PHP"/>
</dbReference>
<keyword evidence="3" id="KW-0408">Iron</keyword>
<evidence type="ECO:0000256" key="3">
    <source>
        <dbReference type="ARBA" id="ARBA00023004"/>
    </source>
</evidence>
<organism evidence="6 7">
    <name type="scientific">Parasedimentitalea huanghaiensis</name>
    <dbReference type="NCBI Taxonomy" id="2682100"/>
    <lineage>
        <taxon>Bacteria</taxon>
        <taxon>Pseudomonadati</taxon>
        <taxon>Pseudomonadota</taxon>
        <taxon>Alphaproteobacteria</taxon>
        <taxon>Rhodobacterales</taxon>
        <taxon>Paracoccaceae</taxon>
        <taxon>Parasedimentitalea</taxon>
    </lineage>
</organism>
<name>A0A6L6WIY8_9RHOB</name>
<dbReference type="GO" id="GO:0016787">
    <property type="term" value="F:hydrolase activity"/>
    <property type="evidence" value="ECO:0007669"/>
    <property type="project" value="UniProtKB-KW"/>
</dbReference>
<evidence type="ECO:0000259" key="5">
    <source>
        <dbReference type="Pfam" id="PF00149"/>
    </source>
</evidence>
<evidence type="ECO:0000256" key="1">
    <source>
        <dbReference type="ARBA" id="ARBA00022723"/>
    </source>
</evidence>
<evidence type="ECO:0000313" key="6">
    <source>
        <dbReference type="EMBL" id="MVO17301.1"/>
    </source>
</evidence>
<dbReference type="Pfam" id="PF00149">
    <property type="entry name" value="Metallophos"/>
    <property type="match status" value="1"/>
</dbReference>
<gene>
    <name evidence="6" type="ORF">GO984_15920</name>
</gene>
<comment type="caution">
    <text evidence="6">The sequence shown here is derived from an EMBL/GenBank/DDBJ whole genome shotgun (WGS) entry which is preliminary data.</text>
</comment>
<sequence>MHFSETCPLLKFIVLSDLHIVPEGKLSHGLCTTDRFLQSIAYVNENHADADFVVIAGDIADHGEKAAYERFRESLADLKPKTYLTLGNHDDRAVFLDVFPGSTDETGSVNHVIDRHGHRVIVLDSNDPDVGHAGLIDQAQLNWLAARLDEAKDRPVILVLHHNITKLHVQTDFIILRENEAFAEVVASHPDIRQVICGHVHMTTSGSFRGIPFCTLAGGHYSIEPTLESLSGPIPNRVPRREGPGQLAVVLADSDSTVVHMENFLDRHLVMPRDLFRWEE</sequence>
<feature type="domain" description="Calcineurin-like phosphoesterase" evidence="5">
    <location>
        <begin position="10"/>
        <end position="201"/>
    </location>
</feature>
<dbReference type="InterPro" id="IPR029052">
    <property type="entry name" value="Metallo-depent_PP-like"/>
</dbReference>
<dbReference type="EMBL" id="WQLV01000010">
    <property type="protein sequence ID" value="MVO17301.1"/>
    <property type="molecule type" value="Genomic_DNA"/>
</dbReference>
<dbReference type="AlphaFoldDB" id="A0A6L6WIY8"/>
<dbReference type="Proteomes" id="UP000478892">
    <property type="component" value="Unassembled WGS sequence"/>
</dbReference>